<feature type="transmembrane region" description="Helical" evidence="1">
    <location>
        <begin position="371"/>
        <end position="394"/>
    </location>
</feature>
<feature type="transmembrane region" description="Helical" evidence="1">
    <location>
        <begin position="127"/>
        <end position="150"/>
    </location>
</feature>
<feature type="transmembrane region" description="Helical" evidence="1">
    <location>
        <begin position="89"/>
        <end position="107"/>
    </location>
</feature>
<protein>
    <recommendedName>
        <fullName evidence="4">Citrate transporter-like domain-containing protein</fullName>
    </recommendedName>
</protein>
<accession>A0A1P8ULC9</accession>
<keyword evidence="1" id="KW-0472">Membrane</keyword>
<evidence type="ECO:0000256" key="1">
    <source>
        <dbReference type="SAM" id="Phobius"/>
    </source>
</evidence>
<feature type="transmembrane region" description="Helical" evidence="1">
    <location>
        <begin position="197"/>
        <end position="217"/>
    </location>
</feature>
<name>A0A1P8ULC9_9GAMM</name>
<keyword evidence="1" id="KW-1133">Transmembrane helix</keyword>
<organism evidence="2 3">
    <name type="scientific">Acidihalobacter ferrooxydans</name>
    <dbReference type="NCBI Taxonomy" id="1765967"/>
    <lineage>
        <taxon>Bacteria</taxon>
        <taxon>Pseudomonadati</taxon>
        <taxon>Pseudomonadota</taxon>
        <taxon>Gammaproteobacteria</taxon>
        <taxon>Chromatiales</taxon>
        <taxon>Ectothiorhodospiraceae</taxon>
        <taxon>Acidihalobacter</taxon>
    </lineage>
</organism>
<dbReference type="KEGG" id="afy:BW247_09715"/>
<feature type="transmembrane region" description="Helical" evidence="1">
    <location>
        <begin position="414"/>
        <end position="433"/>
    </location>
</feature>
<keyword evidence="3" id="KW-1185">Reference proteome</keyword>
<gene>
    <name evidence="2" type="ORF">BW247_09715</name>
</gene>
<dbReference type="EMBL" id="CP019434">
    <property type="protein sequence ID" value="APZ44648.1"/>
    <property type="molecule type" value="Genomic_DNA"/>
</dbReference>
<feature type="transmembrane region" description="Helical" evidence="1">
    <location>
        <begin position="12"/>
        <end position="32"/>
    </location>
</feature>
<dbReference type="AlphaFoldDB" id="A0A1P8ULC9"/>
<sequence length="434" mass="46665">MLGRIVTNTNAPLIAGLCLTTTVLLAALYGITPEFVPKLLVSAPAWVAAVLLWTRATHRTRIQAYVLSTIGVAGLAWGATHAGRIDPTLIFASNILLVAMLAAVSFLRLTVRPGFVPAMLAPRGRNALWSTLLGVHLFGAVINLSAVFIMGDRLSSTRELTPRQISVLTRGFSAAAFWSPFFAAMAAALTYAPGAQVSQLMLLGIPLATLALIVTATRKSAADRDFEGYPMRFATLWLPATLAALVLLLHEAFPHWPILTIICMLAPLVSVAYLTVTKHETYAALGSHLRLGLPSMANELLLFLAAGLMAAGIDSTLSTLHNWLPFSHFGGIEAALTLFFMYLIALVGVHPVIAIAVIGTVFAPLHPQANLLAMTFLCSWAIAVGTSPFSGMNLAIQGRYRVAPLDFLRWNGRYSIVMLAASMVTLFTYGHWFT</sequence>
<evidence type="ECO:0000313" key="2">
    <source>
        <dbReference type="EMBL" id="APZ44648.1"/>
    </source>
</evidence>
<feature type="transmembrane region" description="Helical" evidence="1">
    <location>
        <begin position="171"/>
        <end position="191"/>
    </location>
</feature>
<feature type="transmembrane region" description="Helical" evidence="1">
    <location>
        <begin position="62"/>
        <end position="82"/>
    </location>
</feature>
<feature type="transmembrane region" description="Helical" evidence="1">
    <location>
        <begin position="229"/>
        <end position="250"/>
    </location>
</feature>
<dbReference type="Proteomes" id="UP000243807">
    <property type="component" value="Chromosome"/>
</dbReference>
<reference evidence="2 3" key="1">
    <citation type="submission" date="2017-01" db="EMBL/GenBank/DDBJ databases">
        <title>Draft sequence of Acidihalobacter ferrooxidans strain DSM 14175 (strain V8).</title>
        <authorList>
            <person name="Khaleque H.N."/>
            <person name="Ramsay J.P."/>
            <person name="Murphy R.J.T."/>
            <person name="Kaksonen A.H."/>
            <person name="Boxall N.J."/>
            <person name="Watkin E.L.J."/>
        </authorList>
    </citation>
    <scope>NUCLEOTIDE SEQUENCE [LARGE SCALE GENOMIC DNA]</scope>
    <source>
        <strain evidence="2 3">V8</strain>
    </source>
</reference>
<feature type="transmembrane region" description="Helical" evidence="1">
    <location>
        <begin position="297"/>
        <end position="319"/>
    </location>
</feature>
<evidence type="ECO:0000313" key="3">
    <source>
        <dbReference type="Proteomes" id="UP000243807"/>
    </source>
</evidence>
<keyword evidence="1" id="KW-0812">Transmembrane</keyword>
<feature type="transmembrane region" description="Helical" evidence="1">
    <location>
        <begin position="256"/>
        <end position="276"/>
    </location>
</feature>
<feature type="transmembrane region" description="Helical" evidence="1">
    <location>
        <begin position="339"/>
        <end position="364"/>
    </location>
</feature>
<proteinExistence type="predicted"/>
<evidence type="ECO:0008006" key="4">
    <source>
        <dbReference type="Google" id="ProtNLM"/>
    </source>
</evidence>